<gene>
    <name evidence="2" type="ORF">ACFO9K_11100</name>
</gene>
<keyword evidence="3" id="KW-1185">Reference proteome</keyword>
<sequence>MTKTQLFTCLVVLLSAVGTGIVPHAVNATPTDDAAAVDAPAAQTAAPTLVTVRTELNETQPEVGSNFTLTTHVENVDDGEGNVFVESVEIRRTPDGDGDDVVAEDTPRKRLWSGDKLQNRQSLKLDETGDHSLYVRVEFRHENGENYEVVQPVDITVFDPHPLMAVEAESTLPGSRTTLNVSLTNGVREPIRNVELQVRSDGVSVKDNRRNVAQLKGTATETFSFEVSGETSGTVNLTADLEYTTANGTHRSVTRTLTPTLTELSNPGAVNLTGISVSKRGQTLQVTGSASNVGTTDVLSVVVSVQSNPNVVPGQSTAEYFVGEIPSSDFSSFKVQANLDSNASTVTVPLRVSYIVDDVRRVRTVSLTYDVPRTAPTKSSDSDSSLPLTAIGGVALVGVVALVGGWRWFGGD</sequence>
<dbReference type="RefSeq" id="WP_379793309.1">
    <property type="nucleotide sequence ID" value="NZ_JBHSFC010000001.1"/>
</dbReference>
<protein>
    <recommendedName>
        <fullName evidence="4">Sialidase</fullName>
    </recommendedName>
</protein>
<accession>A0ABD5Q2C1</accession>
<comment type="caution">
    <text evidence="2">The sequence shown here is derived from an EMBL/GenBank/DDBJ whole genome shotgun (WGS) entry which is preliminary data.</text>
</comment>
<dbReference type="PANTHER" id="PTHR35902:SF6">
    <property type="entry name" value="CONSERVED WITHIN P. AEROPHILUM"/>
    <property type="match status" value="1"/>
</dbReference>
<feature type="transmembrane region" description="Helical" evidence="1">
    <location>
        <begin position="386"/>
        <end position="409"/>
    </location>
</feature>
<dbReference type="AlphaFoldDB" id="A0ABD5Q2C1"/>
<dbReference type="EMBL" id="JBHSHT010000001">
    <property type="protein sequence ID" value="MFC4824805.1"/>
    <property type="molecule type" value="Genomic_DNA"/>
</dbReference>
<dbReference type="InterPro" id="IPR013783">
    <property type="entry name" value="Ig-like_fold"/>
</dbReference>
<evidence type="ECO:0000313" key="2">
    <source>
        <dbReference type="EMBL" id="MFC4824805.1"/>
    </source>
</evidence>
<reference evidence="2 3" key="1">
    <citation type="journal article" date="2019" name="Int. J. Syst. Evol. Microbiol.">
        <title>The Global Catalogue of Microorganisms (GCM) 10K type strain sequencing project: providing services to taxonomists for standard genome sequencing and annotation.</title>
        <authorList>
            <consortium name="The Broad Institute Genomics Platform"/>
            <consortium name="The Broad Institute Genome Sequencing Center for Infectious Disease"/>
            <person name="Wu L."/>
            <person name="Ma J."/>
        </authorList>
    </citation>
    <scope>NUCLEOTIDE SEQUENCE [LARGE SCALE GENOMIC DNA]</scope>
    <source>
        <strain evidence="2 3">XZYJ18</strain>
    </source>
</reference>
<keyword evidence="1" id="KW-0472">Membrane</keyword>
<keyword evidence="1" id="KW-1133">Transmembrane helix</keyword>
<dbReference type="PANTHER" id="PTHR35902">
    <property type="entry name" value="S-LAYER DOMAIN-LIKE PROTEIN-RELATED"/>
    <property type="match status" value="1"/>
</dbReference>
<proteinExistence type="predicted"/>
<evidence type="ECO:0000256" key="1">
    <source>
        <dbReference type="SAM" id="Phobius"/>
    </source>
</evidence>
<organism evidence="2 3">
    <name type="scientific">Halorussus aquaticus</name>
    <dbReference type="NCBI Taxonomy" id="2953748"/>
    <lineage>
        <taxon>Archaea</taxon>
        <taxon>Methanobacteriati</taxon>
        <taxon>Methanobacteriota</taxon>
        <taxon>Stenosarchaea group</taxon>
        <taxon>Halobacteria</taxon>
        <taxon>Halobacteriales</taxon>
        <taxon>Haladaptataceae</taxon>
        <taxon>Halorussus</taxon>
    </lineage>
</organism>
<dbReference type="Gene3D" id="2.60.40.10">
    <property type="entry name" value="Immunoglobulins"/>
    <property type="match status" value="1"/>
</dbReference>
<evidence type="ECO:0008006" key="4">
    <source>
        <dbReference type="Google" id="ProtNLM"/>
    </source>
</evidence>
<name>A0ABD5Q2C1_9EURY</name>
<keyword evidence="1" id="KW-0812">Transmembrane</keyword>
<evidence type="ECO:0000313" key="3">
    <source>
        <dbReference type="Proteomes" id="UP001595945"/>
    </source>
</evidence>
<dbReference type="Proteomes" id="UP001595945">
    <property type="component" value="Unassembled WGS sequence"/>
</dbReference>